<dbReference type="EMBL" id="JANUGU010000001">
    <property type="protein sequence ID" value="MCS0657662.1"/>
    <property type="molecule type" value="Genomic_DNA"/>
</dbReference>
<feature type="domain" description="N-acetyltransferase" evidence="3">
    <location>
        <begin position="1"/>
        <end position="151"/>
    </location>
</feature>
<keyword evidence="2" id="KW-0012">Acyltransferase</keyword>
<dbReference type="Proteomes" id="UP001204621">
    <property type="component" value="Unassembled WGS sequence"/>
</dbReference>
<evidence type="ECO:0000313" key="4">
    <source>
        <dbReference type="EMBL" id="MCS0657662.1"/>
    </source>
</evidence>
<evidence type="ECO:0000259" key="3">
    <source>
        <dbReference type="PROSITE" id="PS51186"/>
    </source>
</evidence>
<dbReference type="PANTHER" id="PTHR43877">
    <property type="entry name" value="AMINOALKYLPHOSPHONATE N-ACETYLTRANSFERASE-RELATED-RELATED"/>
    <property type="match status" value="1"/>
</dbReference>
<evidence type="ECO:0000256" key="2">
    <source>
        <dbReference type="ARBA" id="ARBA00023315"/>
    </source>
</evidence>
<protein>
    <submittedName>
        <fullName evidence="4">GNAT family N-acetyltransferase</fullName>
    </submittedName>
</protein>
<dbReference type="Pfam" id="PF13673">
    <property type="entry name" value="Acetyltransf_10"/>
    <property type="match status" value="1"/>
</dbReference>
<dbReference type="CDD" id="cd04301">
    <property type="entry name" value="NAT_SF"/>
    <property type="match status" value="1"/>
</dbReference>
<dbReference type="InterPro" id="IPR000182">
    <property type="entry name" value="GNAT_dom"/>
</dbReference>
<comment type="caution">
    <text evidence="4">The sequence shown here is derived from an EMBL/GenBank/DDBJ whole genome shotgun (WGS) entry which is preliminary data.</text>
</comment>
<sequence>MLIRPLEDRDIPAAAALFQAAAREFIVHESPDGAPQFTAENDEAGFRRHVAAGYVYHVAIVGDVLAGFVAVREVTHLYHLFVDKRWHRQGIARRLWEHGRDKALEAGNPGFFTVNASNFALPLYTALGFVPTAPMQFKNSIYFTPMRLDLPRA</sequence>
<accession>A0ABT2CUL2</accession>
<keyword evidence="1" id="KW-0808">Transferase</keyword>
<reference evidence="4 5" key="1">
    <citation type="submission" date="2022-08" db="EMBL/GenBank/DDBJ databases">
        <title>Reclassification of Massilia species as members of the genera Telluria, Duganella, Pseudoduganella, Mokoshia gen. nov. and Zemynaea gen. nov. using orthogonal and non-orthogonal genome-based approaches.</title>
        <authorList>
            <person name="Bowman J.P."/>
        </authorList>
    </citation>
    <scope>NUCLEOTIDE SEQUENCE [LARGE SCALE GENOMIC DNA]</scope>
    <source>
        <strain evidence="4 5">JCM 31606</strain>
    </source>
</reference>
<evidence type="ECO:0000313" key="5">
    <source>
        <dbReference type="Proteomes" id="UP001204621"/>
    </source>
</evidence>
<organism evidence="4 5">
    <name type="scientific">Massilia terrae</name>
    <dbReference type="NCBI Taxonomy" id="1811224"/>
    <lineage>
        <taxon>Bacteria</taxon>
        <taxon>Pseudomonadati</taxon>
        <taxon>Pseudomonadota</taxon>
        <taxon>Betaproteobacteria</taxon>
        <taxon>Burkholderiales</taxon>
        <taxon>Oxalobacteraceae</taxon>
        <taxon>Telluria group</taxon>
        <taxon>Massilia</taxon>
    </lineage>
</organism>
<dbReference type="InterPro" id="IPR016181">
    <property type="entry name" value="Acyl_CoA_acyltransferase"/>
</dbReference>
<name>A0ABT2CUL2_9BURK</name>
<gene>
    <name evidence="4" type="ORF">NX778_06235</name>
</gene>
<dbReference type="RefSeq" id="WP_258810807.1">
    <property type="nucleotide sequence ID" value="NZ_JANUGU010000001.1"/>
</dbReference>
<dbReference type="InterPro" id="IPR050832">
    <property type="entry name" value="Bact_Acetyltransf"/>
</dbReference>
<evidence type="ECO:0000256" key="1">
    <source>
        <dbReference type="ARBA" id="ARBA00022679"/>
    </source>
</evidence>
<dbReference type="SUPFAM" id="SSF55729">
    <property type="entry name" value="Acyl-CoA N-acyltransferases (Nat)"/>
    <property type="match status" value="1"/>
</dbReference>
<keyword evidence="5" id="KW-1185">Reference proteome</keyword>
<dbReference type="Gene3D" id="3.40.630.30">
    <property type="match status" value="1"/>
</dbReference>
<dbReference type="PROSITE" id="PS51186">
    <property type="entry name" value="GNAT"/>
    <property type="match status" value="1"/>
</dbReference>
<proteinExistence type="predicted"/>